<proteinExistence type="predicted"/>
<keyword evidence="5" id="KW-0539">Nucleus</keyword>
<dbReference type="Proteomes" id="UP001239994">
    <property type="component" value="Unassembled WGS sequence"/>
</dbReference>
<dbReference type="Gene3D" id="2.130.10.10">
    <property type="entry name" value="YVTN repeat-like/Quinoprotein amine dehydrogenase"/>
    <property type="match status" value="1"/>
</dbReference>
<evidence type="ECO:0000256" key="5">
    <source>
        <dbReference type="ARBA" id="ARBA00023242"/>
    </source>
</evidence>
<feature type="compositionally biased region" description="Basic and acidic residues" evidence="6">
    <location>
        <begin position="14"/>
        <end position="27"/>
    </location>
</feature>
<dbReference type="GO" id="GO:0043527">
    <property type="term" value="C:tRNA methyltransferase complex"/>
    <property type="evidence" value="ECO:0007669"/>
    <property type="project" value="TreeGrafter"/>
</dbReference>
<feature type="region of interest" description="Disordered" evidence="6">
    <location>
        <begin position="14"/>
        <end position="37"/>
    </location>
</feature>
<dbReference type="AlphaFoldDB" id="A0AAD9DQZ7"/>
<evidence type="ECO:0000256" key="1">
    <source>
        <dbReference type="ARBA" id="ARBA00004123"/>
    </source>
</evidence>
<evidence type="ECO:0000313" key="7">
    <source>
        <dbReference type="EMBL" id="KAK1788642.1"/>
    </source>
</evidence>
<dbReference type="PANTHER" id="PTHR16288:SF0">
    <property type="entry name" value="TRNA (GUANINE-N(7)-)-METHYLTRANSFERASE NON-CATALYTIC SUBUNIT WDR4"/>
    <property type="match status" value="1"/>
</dbReference>
<keyword evidence="3" id="KW-0819">tRNA processing</keyword>
<keyword evidence="8" id="KW-1185">Reference proteome</keyword>
<evidence type="ECO:0000256" key="6">
    <source>
        <dbReference type="SAM" id="MobiDB-lite"/>
    </source>
</evidence>
<dbReference type="GO" id="GO:0005829">
    <property type="term" value="C:cytosol"/>
    <property type="evidence" value="ECO:0007669"/>
    <property type="project" value="TreeGrafter"/>
</dbReference>
<evidence type="ECO:0000256" key="3">
    <source>
        <dbReference type="ARBA" id="ARBA00022694"/>
    </source>
</evidence>
<keyword evidence="4" id="KW-0677">Repeat</keyword>
<accession>A0AAD9DQZ7</accession>
<dbReference type="InterPro" id="IPR015943">
    <property type="entry name" value="WD40/YVTN_repeat-like_dom_sf"/>
</dbReference>
<sequence length="266" mass="30325">MEVNLREPFVFDCAKAEQKPKENKTENESQGGASEEKGSDRVLAFTLSASGNYAALTDDSKRLFLFRTRPSWRCISTRWVVRRCTSLVFSWAEDELFVADKSGDVYSFSVVEPDQQGELKLGHLSMLLGIDGTVKLWNYESGQQLQSIDLKQLYVSHGTAIDSEKLFVLEDELEGPLTPTDNLTLPHTPWDMTFDRQGRLWVLLENKDSIFLLYTHTQEGWQCETESLDLQTVSEALHLHWDLFEDSVGLESQLQHLYKGKGGRII</sequence>
<dbReference type="EMBL" id="JAROKS010000022">
    <property type="protein sequence ID" value="KAK1788642.1"/>
    <property type="molecule type" value="Genomic_DNA"/>
</dbReference>
<comment type="subcellular location">
    <subcellularLocation>
        <location evidence="1">Nucleus</location>
    </subcellularLocation>
</comment>
<dbReference type="PANTHER" id="PTHR16288">
    <property type="entry name" value="WD40 REPEAT PROTEIN 4"/>
    <property type="match status" value="1"/>
</dbReference>
<evidence type="ECO:0000256" key="4">
    <source>
        <dbReference type="ARBA" id="ARBA00022737"/>
    </source>
</evidence>
<evidence type="ECO:0000313" key="8">
    <source>
        <dbReference type="Proteomes" id="UP001239994"/>
    </source>
</evidence>
<dbReference type="GO" id="GO:0005634">
    <property type="term" value="C:nucleus"/>
    <property type="evidence" value="ECO:0007669"/>
    <property type="project" value="UniProtKB-SubCell"/>
</dbReference>
<name>A0AAD9DQZ7_9TELE</name>
<organism evidence="7 8">
    <name type="scientific">Electrophorus voltai</name>
    <dbReference type="NCBI Taxonomy" id="2609070"/>
    <lineage>
        <taxon>Eukaryota</taxon>
        <taxon>Metazoa</taxon>
        <taxon>Chordata</taxon>
        <taxon>Craniata</taxon>
        <taxon>Vertebrata</taxon>
        <taxon>Euteleostomi</taxon>
        <taxon>Actinopterygii</taxon>
        <taxon>Neopterygii</taxon>
        <taxon>Teleostei</taxon>
        <taxon>Ostariophysi</taxon>
        <taxon>Gymnotiformes</taxon>
        <taxon>Gymnotoidei</taxon>
        <taxon>Gymnotidae</taxon>
        <taxon>Electrophorus</taxon>
    </lineage>
</organism>
<evidence type="ECO:0000256" key="2">
    <source>
        <dbReference type="ARBA" id="ARBA00022574"/>
    </source>
</evidence>
<keyword evidence="2" id="KW-0853">WD repeat</keyword>
<reference evidence="7" key="1">
    <citation type="submission" date="2023-03" db="EMBL/GenBank/DDBJ databases">
        <title>Electrophorus voltai genome.</title>
        <authorList>
            <person name="Bian C."/>
        </authorList>
    </citation>
    <scope>NUCLEOTIDE SEQUENCE</scope>
    <source>
        <strain evidence="7">CB-2022</strain>
        <tissue evidence="7">Muscle</tissue>
    </source>
</reference>
<dbReference type="GO" id="GO:0036265">
    <property type="term" value="P:RNA (guanine-N7)-methylation"/>
    <property type="evidence" value="ECO:0007669"/>
    <property type="project" value="InterPro"/>
</dbReference>
<dbReference type="InterPro" id="IPR028884">
    <property type="entry name" value="Trm82"/>
</dbReference>
<gene>
    <name evidence="7" type="ORF">P4O66_002466</name>
</gene>
<comment type="caution">
    <text evidence="7">The sequence shown here is derived from an EMBL/GenBank/DDBJ whole genome shotgun (WGS) entry which is preliminary data.</text>
</comment>
<protein>
    <submittedName>
        <fullName evidence="7">Uncharacterized protein</fullName>
    </submittedName>
</protein>
<dbReference type="GO" id="GO:0006400">
    <property type="term" value="P:tRNA modification"/>
    <property type="evidence" value="ECO:0007669"/>
    <property type="project" value="TreeGrafter"/>
</dbReference>
<dbReference type="SUPFAM" id="SSF101908">
    <property type="entry name" value="Putative isomerase YbhE"/>
    <property type="match status" value="1"/>
</dbReference>